<dbReference type="RefSeq" id="WP_065912810.1">
    <property type="nucleotide sequence ID" value="NZ_CP016174.1"/>
</dbReference>
<dbReference type="AlphaFoldDB" id="A0A193BVM2"/>
<protein>
    <submittedName>
        <fullName evidence="1">Uncharacterized protein</fullName>
    </submittedName>
</protein>
<organism evidence="1 2">
    <name type="scientific">Amycolatopsis orientalis</name>
    <name type="common">Nocardia orientalis</name>
    <dbReference type="NCBI Taxonomy" id="31958"/>
    <lineage>
        <taxon>Bacteria</taxon>
        <taxon>Bacillati</taxon>
        <taxon>Actinomycetota</taxon>
        <taxon>Actinomycetes</taxon>
        <taxon>Pseudonocardiales</taxon>
        <taxon>Pseudonocardiaceae</taxon>
        <taxon>Amycolatopsis</taxon>
    </lineage>
</organism>
<proteinExistence type="predicted"/>
<evidence type="ECO:0000313" key="1">
    <source>
        <dbReference type="EMBL" id="ANN16272.1"/>
    </source>
</evidence>
<sequence length="78" mass="8369">MAARRGCWIERQGQNTTDTNGAPILLAVGLLRDQRGRVQRAIGIGDGPTALLTDAQVDELIGLLEQSAKDKERAEGGR</sequence>
<dbReference type="STRING" id="31958.SD37_11850"/>
<dbReference type="EMBL" id="CP016174">
    <property type="protein sequence ID" value="ANN16272.1"/>
    <property type="molecule type" value="Genomic_DNA"/>
</dbReference>
<dbReference type="KEGG" id="aori:SD37_11850"/>
<evidence type="ECO:0000313" key="2">
    <source>
        <dbReference type="Proteomes" id="UP000093695"/>
    </source>
</evidence>
<reference evidence="1 2" key="1">
    <citation type="journal article" date="2015" name="Genome Announc.">
        <title>Draft Genome Sequence of Norvancomycin-Producing Strain Amycolatopsis orientalis CPCC200066.</title>
        <authorList>
            <person name="Lei X."/>
            <person name="Yuan F."/>
            <person name="Shi Y."/>
            <person name="Li X."/>
            <person name="Wang L."/>
            <person name="Hong B."/>
        </authorList>
    </citation>
    <scope>NUCLEOTIDE SEQUENCE [LARGE SCALE GENOMIC DNA]</scope>
    <source>
        <strain evidence="1 2">B-37</strain>
    </source>
</reference>
<keyword evidence="2" id="KW-1185">Reference proteome</keyword>
<gene>
    <name evidence="1" type="ORF">SD37_11850</name>
</gene>
<name>A0A193BVM2_AMYOR</name>
<accession>A0A193BVM2</accession>
<dbReference type="Proteomes" id="UP000093695">
    <property type="component" value="Chromosome"/>
</dbReference>